<protein>
    <submittedName>
        <fullName evidence="2">Uncharacterized protein</fullName>
    </submittedName>
</protein>
<gene>
    <name evidence="3" type="ORF">STHERMO_1444</name>
    <name evidence="2" type="ORF">STHERMO_1446</name>
</gene>
<feature type="transmembrane region" description="Helical" evidence="1">
    <location>
        <begin position="24"/>
        <end position="41"/>
    </location>
</feature>
<dbReference type="EMBL" id="LR822027">
    <property type="protein sequence ID" value="CAD0152725.1"/>
    <property type="molecule type" value="Genomic_DNA"/>
</dbReference>
<keyword evidence="1" id="KW-0812">Transmembrane</keyword>
<name>A0A7U7C4L7_STRTR</name>
<proteinExistence type="predicted"/>
<sequence>MAIVVLAFLGKSLKYETWRWLHRLVYLAYIFGLSHVYLIIVF</sequence>
<evidence type="ECO:0000256" key="1">
    <source>
        <dbReference type="SAM" id="Phobius"/>
    </source>
</evidence>
<organism evidence="2 5">
    <name type="scientific">Streptococcus thermophilus</name>
    <dbReference type="NCBI Taxonomy" id="1308"/>
    <lineage>
        <taxon>Bacteria</taxon>
        <taxon>Bacillati</taxon>
        <taxon>Bacillota</taxon>
        <taxon>Bacilli</taxon>
        <taxon>Lactobacillales</taxon>
        <taxon>Streptococcaceae</taxon>
        <taxon>Streptococcus</taxon>
    </lineage>
</organism>
<evidence type="ECO:0000313" key="3">
    <source>
        <dbReference type="EMBL" id="CAD0152725.1"/>
    </source>
</evidence>
<dbReference type="Proteomes" id="UP000509791">
    <property type="component" value="Chromosome"/>
</dbReference>
<keyword evidence="1" id="KW-1133">Transmembrane helix</keyword>
<dbReference type="Proteomes" id="UP000509833">
    <property type="component" value="Chromosome"/>
</dbReference>
<dbReference type="AlphaFoldDB" id="A0A7U7C4L7"/>
<accession>A0A7U7C4L7</accession>
<dbReference type="EMBL" id="LR822017">
    <property type="protein sequence ID" value="CAD0138401.1"/>
    <property type="molecule type" value="Genomic_DNA"/>
</dbReference>
<evidence type="ECO:0000313" key="5">
    <source>
        <dbReference type="Proteomes" id="UP000509833"/>
    </source>
</evidence>
<evidence type="ECO:0000313" key="4">
    <source>
        <dbReference type="Proteomes" id="UP000509791"/>
    </source>
</evidence>
<reference evidence="4 5" key="1">
    <citation type="submission" date="2020-06" db="EMBL/GenBank/DDBJ databases">
        <authorList>
            <person name="Chuat V."/>
        </authorList>
    </citation>
    <scope>NUCLEOTIDE SEQUENCE [LARGE SCALE GENOMIC DNA]</scope>
    <source>
        <strain evidence="2">STH_CIRM_336</strain>
        <strain evidence="3">STH_CIRM_998</strain>
    </source>
</reference>
<keyword evidence="1" id="KW-0472">Membrane</keyword>
<evidence type="ECO:0000313" key="2">
    <source>
        <dbReference type="EMBL" id="CAD0138401.1"/>
    </source>
</evidence>